<feature type="compositionally biased region" description="Basic residues" evidence="1">
    <location>
        <begin position="8"/>
        <end position="31"/>
    </location>
</feature>
<dbReference type="Proteomes" id="UP000184123">
    <property type="component" value="Unassembled WGS sequence"/>
</dbReference>
<feature type="region of interest" description="Disordered" evidence="1">
    <location>
        <begin position="1"/>
        <end position="54"/>
    </location>
</feature>
<sequence>MTTEHDGKRNRRQQKPGKRARWKKSPVKRTQWKQGVQAGDTANQLETASARRSISRTLDTKSLNLSPWIST</sequence>
<dbReference type="AlphaFoldDB" id="A0A1M7HGT0"/>
<dbReference type="EMBL" id="FRCA01000006">
    <property type="protein sequence ID" value="SHM27705.1"/>
    <property type="molecule type" value="Genomic_DNA"/>
</dbReference>
<evidence type="ECO:0000313" key="3">
    <source>
        <dbReference type="Proteomes" id="UP000184123"/>
    </source>
</evidence>
<name>A0A1M7HGT0_9GAMM</name>
<protein>
    <submittedName>
        <fullName evidence="2">Uncharacterized protein</fullName>
    </submittedName>
</protein>
<organism evidence="2 3">
    <name type="scientific">Halomonas cupida</name>
    <dbReference type="NCBI Taxonomy" id="44933"/>
    <lineage>
        <taxon>Bacteria</taxon>
        <taxon>Pseudomonadati</taxon>
        <taxon>Pseudomonadota</taxon>
        <taxon>Gammaproteobacteria</taxon>
        <taxon>Oceanospirillales</taxon>
        <taxon>Halomonadaceae</taxon>
        <taxon>Halomonas</taxon>
    </lineage>
</organism>
<accession>A0A1M7HGT0</accession>
<feature type="compositionally biased region" description="Polar residues" evidence="1">
    <location>
        <begin position="40"/>
        <end position="54"/>
    </location>
</feature>
<evidence type="ECO:0000256" key="1">
    <source>
        <dbReference type="SAM" id="MobiDB-lite"/>
    </source>
</evidence>
<gene>
    <name evidence="2" type="ORF">SAMN05660971_02637</name>
</gene>
<reference evidence="2 3" key="1">
    <citation type="submission" date="2016-11" db="EMBL/GenBank/DDBJ databases">
        <authorList>
            <person name="Jaros S."/>
            <person name="Januszkiewicz K."/>
            <person name="Wedrychowicz H."/>
        </authorList>
    </citation>
    <scope>NUCLEOTIDE SEQUENCE [LARGE SCALE GENOMIC DNA]</scope>
    <source>
        <strain evidence="2 3">DSM 4740</strain>
    </source>
</reference>
<evidence type="ECO:0000313" key="2">
    <source>
        <dbReference type="EMBL" id="SHM27705.1"/>
    </source>
</evidence>
<proteinExistence type="predicted"/>